<evidence type="ECO:0000313" key="5">
    <source>
        <dbReference type="EMBL" id="SFL24119.1"/>
    </source>
</evidence>
<evidence type="ECO:0000259" key="4">
    <source>
        <dbReference type="PROSITE" id="PS51063"/>
    </source>
</evidence>
<dbReference type="SMART" id="SM00100">
    <property type="entry name" value="cNMP"/>
    <property type="match status" value="1"/>
</dbReference>
<keyword evidence="1" id="KW-0805">Transcription regulation</keyword>
<keyword evidence="5" id="KW-0808">Transferase</keyword>
<name>A0A1I4G302_9HYPH</name>
<dbReference type="InterPro" id="IPR012318">
    <property type="entry name" value="HTH_CRP"/>
</dbReference>
<dbReference type="OrthoDB" id="7584044at2"/>
<dbReference type="GO" id="GO:0003677">
    <property type="term" value="F:DNA binding"/>
    <property type="evidence" value="ECO:0007669"/>
    <property type="project" value="UniProtKB-KW"/>
</dbReference>
<protein>
    <submittedName>
        <fullName evidence="5">cAMP-binding domain of CRP or a regulatory subunit of cAMP-dependent protein kinases</fullName>
    </submittedName>
</protein>
<dbReference type="SMART" id="SM00419">
    <property type="entry name" value="HTH_CRP"/>
    <property type="match status" value="1"/>
</dbReference>
<dbReference type="InterPro" id="IPR036390">
    <property type="entry name" value="WH_DNA-bd_sf"/>
</dbReference>
<proteinExistence type="predicted"/>
<evidence type="ECO:0000256" key="3">
    <source>
        <dbReference type="ARBA" id="ARBA00023163"/>
    </source>
</evidence>
<keyword evidence="5" id="KW-0418">Kinase</keyword>
<accession>A0A1I4G302</accession>
<dbReference type="PROSITE" id="PS51063">
    <property type="entry name" value="HTH_CRP_2"/>
    <property type="match status" value="1"/>
</dbReference>
<evidence type="ECO:0000256" key="1">
    <source>
        <dbReference type="ARBA" id="ARBA00023015"/>
    </source>
</evidence>
<keyword evidence="3" id="KW-0804">Transcription</keyword>
<dbReference type="EMBL" id="FOSV01000011">
    <property type="protein sequence ID" value="SFL24119.1"/>
    <property type="molecule type" value="Genomic_DNA"/>
</dbReference>
<dbReference type="AlphaFoldDB" id="A0A1I4G302"/>
<reference evidence="6" key="1">
    <citation type="submission" date="2016-10" db="EMBL/GenBank/DDBJ databases">
        <authorList>
            <person name="Varghese N."/>
            <person name="Submissions S."/>
        </authorList>
    </citation>
    <scope>NUCLEOTIDE SEQUENCE [LARGE SCALE GENOMIC DNA]</scope>
    <source>
        <strain evidence="6">CGMCC 1.6474</strain>
    </source>
</reference>
<dbReference type="Pfam" id="PF13545">
    <property type="entry name" value="HTH_Crp_2"/>
    <property type="match status" value="1"/>
</dbReference>
<dbReference type="InterPro" id="IPR000595">
    <property type="entry name" value="cNMP-bd_dom"/>
</dbReference>
<dbReference type="CDD" id="cd00038">
    <property type="entry name" value="CAP_ED"/>
    <property type="match status" value="1"/>
</dbReference>
<dbReference type="STRING" id="414703.SAMN04488125_11163"/>
<evidence type="ECO:0000256" key="2">
    <source>
        <dbReference type="ARBA" id="ARBA00023125"/>
    </source>
</evidence>
<sequence>MSVTTDRIVQPLIRRLTSTANPSDEVIRALADLPFTVKSFEPGQDIVRDGERPEHCAAVIEGWLCRFKLLPDGGRQIIAFHIAGDMPDLQSLHLGVLDHSISAVTPCTVALIPHEALRQRTARLPDLAALLWRETMIDAALFRGWVTAMGRRSAYGRTAHLFCELHMRQRAVGLAEPRHSPMPLRQTDLADAMGLTSVHITRTLGALRKSGLITLQGRTLTIHDWDGLCQAAEFDPSYLHLGKANG</sequence>
<gene>
    <name evidence="5" type="ORF">SAMN04488125_11163</name>
</gene>
<dbReference type="InterPro" id="IPR014710">
    <property type="entry name" value="RmlC-like_jellyroll"/>
</dbReference>
<organism evidence="5 6">
    <name type="scientific">Methylorubrum salsuginis</name>
    <dbReference type="NCBI Taxonomy" id="414703"/>
    <lineage>
        <taxon>Bacteria</taxon>
        <taxon>Pseudomonadati</taxon>
        <taxon>Pseudomonadota</taxon>
        <taxon>Alphaproteobacteria</taxon>
        <taxon>Hyphomicrobiales</taxon>
        <taxon>Methylobacteriaceae</taxon>
        <taxon>Methylorubrum</taxon>
    </lineage>
</organism>
<keyword evidence="2" id="KW-0238">DNA-binding</keyword>
<evidence type="ECO:0000313" key="6">
    <source>
        <dbReference type="Proteomes" id="UP000198804"/>
    </source>
</evidence>
<feature type="domain" description="HTH crp-type" evidence="4">
    <location>
        <begin position="152"/>
        <end position="226"/>
    </location>
</feature>
<dbReference type="InterPro" id="IPR018490">
    <property type="entry name" value="cNMP-bd_dom_sf"/>
</dbReference>
<dbReference type="Proteomes" id="UP000198804">
    <property type="component" value="Unassembled WGS sequence"/>
</dbReference>
<dbReference type="Pfam" id="PF00027">
    <property type="entry name" value="cNMP_binding"/>
    <property type="match status" value="1"/>
</dbReference>
<dbReference type="SUPFAM" id="SSF46785">
    <property type="entry name" value="Winged helix' DNA-binding domain"/>
    <property type="match status" value="1"/>
</dbReference>
<dbReference type="GO" id="GO:0016301">
    <property type="term" value="F:kinase activity"/>
    <property type="evidence" value="ECO:0007669"/>
    <property type="project" value="UniProtKB-KW"/>
</dbReference>
<dbReference type="SUPFAM" id="SSF51206">
    <property type="entry name" value="cAMP-binding domain-like"/>
    <property type="match status" value="1"/>
</dbReference>
<dbReference type="Gene3D" id="1.10.10.10">
    <property type="entry name" value="Winged helix-like DNA-binding domain superfamily/Winged helix DNA-binding domain"/>
    <property type="match status" value="1"/>
</dbReference>
<dbReference type="GO" id="GO:0006355">
    <property type="term" value="P:regulation of DNA-templated transcription"/>
    <property type="evidence" value="ECO:0007669"/>
    <property type="project" value="InterPro"/>
</dbReference>
<dbReference type="InterPro" id="IPR036388">
    <property type="entry name" value="WH-like_DNA-bd_sf"/>
</dbReference>
<dbReference type="Gene3D" id="2.60.120.10">
    <property type="entry name" value="Jelly Rolls"/>
    <property type="match status" value="1"/>
</dbReference>
<keyword evidence="6" id="KW-1185">Reference proteome</keyword>